<evidence type="ECO:0000256" key="6">
    <source>
        <dbReference type="ARBA" id="ARBA00023056"/>
    </source>
</evidence>
<dbReference type="GO" id="GO:0009011">
    <property type="term" value="F:alpha-1,4-glucan glucosyltransferase (ADP-glucose donor) activity"/>
    <property type="evidence" value="ECO:0007669"/>
    <property type="project" value="UniProtKB-UniRule"/>
</dbReference>
<dbReference type="EMBL" id="DVMN01000053">
    <property type="protein sequence ID" value="HIU21197.1"/>
    <property type="molecule type" value="Genomic_DNA"/>
</dbReference>
<dbReference type="EC" id="2.4.1.21" evidence="7"/>
<dbReference type="Pfam" id="PF08323">
    <property type="entry name" value="Glyco_transf_5"/>
    <property type="match status" value="1"/>
</dbReference>
<keyword evidence="5 7" id="KW-0808">Transferase</keyword>
<dbReference type="Gene3D" id="3.40.50.2000">
    <property type="entry name" value="Glycogen Phosphorylase B"/>
    <property type="match status" value="2"/>
</dbReference>
<evidence type="ECO:0000256" key="1">
    <source>
        <dbReference type="ARBA" id="ARBA00001478"/>
    </source>
</evidence>
<evidence type="ECO:0000256" key="3">
    <source>
        <dbReference type="ARBA" id="ARBA00010281"/>
    </source>
</evidence>
<dbReference type="InterPro" id="IPR013534">
    <property type="entry name" value="Starch_synth_cat_dom"/>
</dbReference>
<evidence type="ECO:0000256" key="7">
    <source>
        <dbReference type="HAMAP-Rule" id="MF_00484"/>
    </source>
</evidence>
<comment type="catalytic activity">
    <reaction evidence="1 7">
        <text>[(1-&gt;4)-alpha-D-glucosyl](n) + ADP-alpha-D-glucose = [(1-&gt;4)-alpha-D-glucosyl](n+1) + ADP + H(+)</text>
        <dbReference type="Rhea" id="RHEA:18189"/>
        <dbReference type="Rhea" id="RHEA-COMP:9584"/>
        <dbReference type="Rhea" id="RHEA-COMP:9587"/>
        <dbReference type="ChEBI" id="CHEBI:15378"/>
        <dbReference type="ChEBI" id="CHEBI:15444"/>
        <dbReference type="ChEBI" id="CHEBI:57498"/>
        <dbReference type="ChEBI" id="CHEBI:456216"/>
        <dbReference type="EC" id="2.4.1.21"/>
    </reaction>
</comment>
<keyword evidence="4 7" id="KW-0328">Glycosyltransferase</keyword>
<organism evidence="10 11">
    <name type="scientific">Candidatus Limadaptatus stercorigallinarum</name>
    <dbReference type="NCBI Taxonomy" id="2840845"/>
    <lineage>
        <taxon>Bacteria</taxon>
        <taxon>Bacillati</taxon>
        <taxon>Bacillota</taxon>
        <taxon>Clostridia</taxon>
        <taxon>Eubacteriales</taxon>
        <taxon>Candidatus Limadaptatus</taxon>
    </lineage>
</organism>
<dbReference type="NCBIfam" id="NF001898">
    <property type="entry name" value="PRK00654.1-1"/>
    <property type="match status" value="1"/>
</dbReference>
<reference evidence="10" key="1">
    <citation type="submission" date="2020-10" db="EMBL/GenBank/DDBJ databases">
        <authorList>
            <person name="Gilroy R."/>
        </authorList>
    </citation>
    <scope>NUCLEOTIDE SEQUENCE</scope>
    <source>
        <strain evidence="10">1063</strain>
    </source>
</reference>
<dbReference type="NCBIfam" id="TIGR02095">
    <property type="entry name" value="glgA"/>
    <property type="match status" value="1"/>
</dbReference>
<comment type="similarity">
    <text evidence="3 7">Belongs to the glycosyltransferase 1 family. Bacterial/plant glycogen synthase subfamily.</text>
</comment>
<dbReference type="HAMAP" id="MF_00484">
    <property type="entry name" value="Glycogen_synth"/>
    <property type="match status" value="1"/>
</dbReference>
<comment type="pathway">
    <text evidence="7">Glycan biosynthesis; glycogen biosynthesis.</text>
</comment>
<keyword evidence="6 7" id="KW-0320">Glycogen biosynthesis</keyword>
<dbReference type="GO" id="GO:0005978">
    <property type="term" value="P:glycogen biosynthetic process"/>
    <property type="evidence" value="ECO:0007669"/>
    <property type="project" value="UniProtKB-UniRule"/>
</dbReference>
<evidence type="ECO:0000259" key="9">
    <source>
        <dbReference type="Pfam" id="PF08323"/>
    </source>
</evidence>
<reference evidence="10" key="2">
    <citation type="journal article" date="2021" name="PeerJ">
        <title>Extensive microbial diversity within the chicken gut microbiome revealed by metagenomics and culture.</title>
        <authorList>
            <person name="Gilroy R."/>
            <person name="Ravi A."/>
            <person name="Getino M."/>
            <person name="Pursley I."/>
            <person name="Horton D.L."/>
            <person name="Alikhan N.F."/>
            <person name="Baker D."/>
            <person name="Gharbi K."/>
            <person name="Hall N."/>
            <person name="Watson M."/>
            <person name="Adriaenssens E.M."/>
            <person name="Foster-Nyarko E."/>
            <person name="Jarju S."/>
            <person name="Secka A."/>
            <person name="Antonio M."/>
            <person name="Oren A."/>
            <person name="Chaudhuri R.R."/>
            <person name="La Ragione R."/>
            <person name="Hildebrand F."/>
            <person name="Pallen M.J."/>
        </authorList>
    </citation>
    <scope>NUCLEOTIDE SEQUENCE</scope>
    <source>
        <strain evidence="10">1063</strain>
    </source>
</reference>
<dbReference type="SUPFAM" id="SSF53756">
    <property type="entry name" value="UDP-Glycosyltransferase/glycogen phosphorylase"/>
    <property type="match status" value="1"/>
</dbReference>
<proteinExistence type="inferred from homology"/>
<comment type="caution">
    <text evidence="10">The sequence shown here is derived from an EMBL/GenBank/DDBJ whole genome shotgun (WGS) entry which is preliminary data.</text>
</comment>
<evidence type="ECO:0000259" key="8">
    <source>
        <dbReference type="Pfam" id="PF00534"/>
    </source>
</evidence>
<dbReference type="PANTHER" id="PTHR45825">
    <property type="entry name" value="GRANULE-BOUND STARCH SYNTHASE 1, CHLOROPLASTIC/AMYLOPLASTIC"/>
    <property type="match status" value="1"/>
</dbReference>
<dbReference type="GO" id="GO:0004373">
    <property type="term" value="F:alpha-1,4-glucan glucosyltransferase (UDP-glucose donor) activity"/>
    <property type="evidence" value="ECO:0007669"/>
    <property type="project" value="InterPro"/>
</dbReference>
<feature type="domain" description="Starch synthase catalytic" evidence="9">
    <location>
        <begin position="2"/>
        <end position="235"/>
    </location>
</feature>
<dbReference type="AlphaFoldDB" id="A0A9D1HRZ2"/>
<feature type="binding site" evidence="7">
    <location>
        <position position="15"/>
    </location>
    <ligand>
        <name>ADP-alpha-D-glucose</name>
        <dbReference type="ChEBI" id="CHEBI:57498"/>
    </ligand>
</feature>
<feature type="domain" description="Glycosyl transferase family 1" evidence="8">
    <location>
        <begin position="287"/>
        <end position="430"/>
    </location>
</feature>
<gene>
    <name evidence="7 10" type="primary">glgA</name>
    <name evidence="10" type="ORF">IAD51_03020</name>
</gene>
<dbReference type="InterPro" id="IPR011835">
    <property type="entry name" value="GS/SS"/>
</dbReference>
<protein>
    <recommendedName>
        <fullName evidence="7">Glycogen synthase</fullName>
        <ecNumber evidence="7">2.4.1.21</ecNumber>
    </recommendedName>
    <alternativeName>
        <fullName evidence="7">Starch [bacterial glycogen] synthase</fullName>
    </alternativeName>
</protein>
<evidence type="ECO:0000256" key="4">
    <source>
        <dbReference type="ARBA" id="ARBA00022676"/>
    </source>
</evidence>
<evidence type="ECO:0000313" key="10">
    <source>
        <dbReference type="EMBL" id="HIU21197.1"/>
    </source>
</evidence>
<name>A0A9D1HRZ2_9FIRM</name>
<evidence type="ECO:0000313" key="11">
    <source>
        <dbReference type="Proteomes" id="UP000824088"/>
    </source>
</evidence>
<comment type="function">
    <text evidence="2 7">Synthesizes alpha-1,4-glucan chains using ADP-glucose.</text>
</comment>
<dbReference type="InterPro" id="IPR001296">
    <property type="entry name" value="Glyco_trans_1"/>
</dbReference>
<dbReference type="Pfam" id="PF00534">
    <property type="entry name" value="Glycos_transf_1"/>
    <property type="match status" value="1"/>
</dbReference>
<accession>A0A9D1HRZ2</accession>
<evidence type="ECO:0000256" key="5">
    <source>
        <dbReference type="ARBA" id="ARBA00022679"/>
    </source>
</evidence>
<evidence type="ECO:0000256" key="2">
    <source>
        <dbReference type="ARBA" id="ARBA00002764"/>
    </source>
</evidence>
<dbReference type="PANTHER" id="PTHR45825:SF11">
    <property type="entry name" value="ALPHA AMYLASE DOMAIN-CONTAINING PROTEIN"/>
    <property type="match status" value="1"/>
</dbReference>
<sequence>MKILFVASEAAPFARTGGLGDVAGALPKAFKKLGHDARVILPYYKEEIKDSFKSSMRFVGSTFVDLSWRRQYAGVYEAVYDGITYYFVDNEFYFKRRGLYGHFDDGERFAYFAKAVPEVLPLIGFFPDVLHCNDWQTALTPVYLDVYYRFSDEYRNIKTVFTIHNIEFQGKYGTELLADVMGLPEWAHSLVLNDGCVNYMKGGIESAAAVTTVSETYATEILDPFYSYGLDGILSERRYKLHGVINGIDTAVYDPAKDDALFQNYTLRSIGKKKLNKKGLCEMIDLAYDENRPLIAMVTRLTEQKGMDLVAAVVDEIMRADVQMVVLGTGDWKYENMIKRVQEQYPAKFRAILQFSSDIASKLYGAADIFLMPSKFEPCGLSQMIAMRYGTVPVVRETGGLKDTVEPYNPVEKTGVGFTFKTYNSYDMLDAVWRAYGTFFDKENWKAVVSNGMKKDFGWEVSAKKYLDIYNGI</sequence>
<dbReference type="Proteomes" id="UP000824088">
    <property type="component" value="Unassembled WGS sequence"/>
</dbReference>
<dbReference type="CDD" id="cd03791">
    <property type="entry name" value="GT5_Glycogen_synthase_DULL1-like"/>
    <property type="match status" value="1"/>
</dbReference>